<dbReference type="PANTHER" id="PTHR34824:SF1">
    <property type="entry name" value="HEAT-INDUCIBLE TRANSCRIPTION REPRESSOR HRCA"/>
    <property type="match status" value="1"/>
</dbReference>
<evidence type="ECO:0000256" key="1">
    <source>
        <dbReference type="ARBA" id="ARBA00022491"/>
    </source>
</evidence>
<dbReference type="InterPro" id="IPR036390">
    <property type="entry name" value="WH_DNA-bd_sf"/>
</dbReference>
<dbReference type="Proteomes" id="UP000177197">
    <property type="component" value="Unassembled WGS sequence"/>
</dbReference>
<reference evidence="6 7" key="1">
    <citation type="journal article" date="2016" name="Nat. Commun.">
        <title>Thousands of microbial genomes shed light on interconnected biogeochemical processes in an aquifer system.</title>
        <authorList>
            <person name="Anantharaman K."/>
            <person name="Brown C.T."/>
            <person name="Hug L.A."/>
            <person name="Sharon I."/>
            <person name="Castelle C.J."/>
            <person name="Probst A.J."/>
            <person name="Thomas B.C."/>
            <person name="Singh A."/>
            <person name="Wilkins M.J."/>
            <person name="Karaoz U."/>
            <person name="Brodie E.L."/>
            <person name="Williams K.H."/>
            <person name="Hubbard S.S."/>
            <person name="Banfield J.F."/>
        </authorList>
    </citation>
    <scope>NUCLEOTIDE SEQUENCE [LARGE SCALE GENOMIC DNA]</scope>
</reference>
<evidence type="ECO:0000256" key="2">
    <source>
        <dbReference type="ARBA" id="ARBA00023015"/>
    </source>
</evidence>
<protein>
    <recommendedName>
        <fullName evidence="5">Heat-inducible transcription repressor HrcA C-terminal domain-containing protein</fullName>
    </recommendedName>
</protein>
<dbReference type="GO" id="GO:0003677">
    <property type="term" value="F:DNA binding"/>
    <property type="evidence" value="ECO:0007669"/>
    <property type="project" value="InterPro"/>
</dbReference>
<keyword evidence="4" id="KW-0804">Transcription</keyword>
<feature type="domain" description="Heat-inducible transcription repressor HrcA C-terminal" evidence="5">
    <location>
        <begin position="105"/>
        <end position="224"/>
    </location>
</feature>
<dbReference type="EMBL" id="MEYV01000022">
    <property type="protein sequence ID" value="OGD39599.1"/>
    <property type="molecule type" value="Genomic_DNA"/>
</dbReference>
<evidence type="ECO:0000259" key="5">
    <source>
        <dbReference type="Pfam" id="PF01628"/>
    </source>
</evidence>
<dbReference type="Gene3D" id="1.10.10.10">
    <property type="entry name" value="Winged helix-like DNA-binding domain superfamily/Winged helix DNA-binding domain"/>
    <property type="match status" value="1"/>
</dbReference>
<gene>
    <name evidence="6" type="ORF">A3I30_03810</name>
</gene>
<organism evidence="6 7">
    <name type="scientific">Candidatus Azambacteria bacterium RIFCSPLOWO2_02_FULL_44_14</name>
    <dbReference type="NCBI Taxonomy" id="1797306"/>
    <lineage>
        <taxon>Bacteria</taxon>
        <taxon>Candidatus Azamiibacteriota</taxon>
    </lineage>
</organism>
<evidence type="ECO:0000256" key="3">
    <source>
        <dbReference type="ARBA" id="ARBA00023016"/>
    </source>
</evidence>
<dbReference type="GO" id="GO:0045892">
    <property type="term" value="P:negative regulation of DNA-templated transcription"/>
    <property type="evidence" value="ECO:0007669"/>
    <property type="project" value="TreeGrafter"/>
</dbReference>
<evidence type="ECO:0000313" key="7">
    <source>
        <dbReference type="Proteomes" id="UP000177197"/>
    </source>
</evidence>
<evidence type="ECO:0000313" key="6">
    <source>
        <dbReference type="EMBL" id="OGD39599.1"/>
    </source>
</evidence>
<dbReference type="Pfam" id="PF01628">
    <property type="entry name" value="HrcA"/>
    <property type="match status" value="1"/>
</dbReference>
<accession>A0A1F5C9Q8</accession>
<dbReference type="PANTHER" id="PTHR34824">
    <property type="entry name" value="HEAT-INDUCIBLE TRANSCRIPTION REPRESSOR HRCA"/>
    <property type="match status" value="1"/>
</dbReference>
<sequence length="238" mass="26522">MNERLNDILETAVREYIKTARAVGSEFLAGNFFTDLSPATLRNDLMELEDLGFLTKAHSSGGRVPTDKGWRYYVDYFLGGEDLGLPTKVQLASLQKHLRGFSDEPLMAGVAKLMAQMTHNVGIGAEPEEQMFFTSGVRDFFREPEFAAPEDFQAAASLFDDIDDYFKTILGGLSEEPRVFIGGENSYSNARNYSVIASCVDCGNDESRLVAILGPKRMNYRRNISVVNAISNLLKNYE</sequence>
<keyword evidence="1" id="KW-0678">Repressor</keyword>
<dbReference type="AlphaFoldDB" id="A0A1F5C9Q8"/>
<keyword evidence="2" id="KW-0805">Transcription regulation</keyword>
<dbReference type="InterPro" id="IPR036388">
    <property type="entry name" value="WH-like_DNA-bd_sf"/>
</dbReference>
<name>A0A1F5C9Q8_9BACT</name>
<dbReference type="InterPro" id="IPR002571">
    <property type="entry name" value="HrcA"/>
</dbReference>
<comment type="caution">
    <text evidence="6">The sequence shown here is derived from an EMBL/GenBank/DDBJ whole genome shotgun (WGS) entry which is preliminary data.</text>
</comment>
<dbReference type="InterPro" id="IPR029016">
    <property type="entry name" value="GAF-like_dom_sf"/>
</dbReference>
<dbReference type="SUPFAM" id="SSF46785">
    <property type="entry name" value="Winged helix' DNA-binding domain"/>
    <property type="match status" value="1"/>
</dbReference>
<dbReference type="InterPro" id="IPR021153">
    <property type="entry name" value="HrcA_C"/>
</dbReference>
<keyword evidence="3" id="KW-0346">Stress response</keyword>
<proteinExistence type="predicted"/>
<dbReference type="Gene3D" id="3.30.450.40">
    <property type="match status" value="1"/>
</dbReference>
<dbReference type="SUPFAM" id="SSF55781">
    <property type="entry name" value="GAF domain-like"/>
    <property type="match status" value="1"/>
</dbReference>
<evidence type="ECO:0000256" key="4">
    <source>
        <dbReference type="ARBA" id="ARBA00023163"/>
    </source>
</evidence>